<dbReference type="Gene3D" id="3.10.50.40">
    <property type="match status" value="1"/>
</dbReference>
<evidence type="ECO:0000259" key="7">
    <source>
        <dbReference type="Pfam" id="PF17800"/>
    </source>
</evidence>
<dbReference type="EC" id="5.2.1.8" evidence="2"/>
<dbReference type="SUPFAM" id="SSF54534">
    <property type="entry name" value="FKBP-like"/>
    <property type="match status" value="1"/>
</dbReference>
<dbReference type="OrthoDB" id="3269761at2759"/>
<evidence type="ECO:0000313" key="8">
    <source>
        <dbReference type="EMBL" id="KAF9490822.1"/>
    </source>
</evidence>
<dbReference type="PANTHER" id="PTHR43811:SF19">
    <property type="entry name" value="39 KDA FK506-BINDING NUCLEAR PROTEIN"/>
    <property type="match status" value="1"/>
</dbReference>
<gene>
    <name evidence="8" type="ORF">BDN71DRAFT_1510912</name>
</gene>
<keyword evidence="3" id="KW-0697">Rotamase</keyword>
<evidence type="ECO:0000256" key="3">
    <source>
        <dbReference type="ARBA" id="ARBA00023110"/>
    </source>
</evidence>
<evidence type="ECO:0000256" key="4">
    <source>
        <dbReference type="ARBA" id="ARBA00023235"/>
    </source>
</evidence>
<protein>
    <recommendedName>
        <fullName evidence="2">peptidylprolyl isomerase</fullName>
        <ecNumber evidence="2">5.2.1.8</ecNumber>
    </recommendedName>
</protein>
<dbReference type="Pfam" id="PF00254">
    <property type="entry name" value="FKBP_C"/>
    <property type="match status" value="1"/>
</dbReference>
<name>A0A9P6D4J6_PLEER</name>
<dbReference type="Pfam" id="PF17800">
    <property type="entry name" value="NPL"/>
    <property type="match status" value="1"/>
</dbReference>
<feature type="region of interest" description="Disordered" evidence="5">
    <location>
        <begin position="115"/>
        <end position="136"/>
    </location>
</feature>
<feature type="domain" description="PPIase FKBP-type" evidence="6">
    <location>
        <begin position="223"/>
        <end position="289"/>
    </location>
</feature>
<dbReference type="Proteomes" id="UP000807025">
    <property type="component" value="Unassembled WGS sequence"/>
</dbReference>
<dbReference type="InterPro" id="IPR041232">
    <property type="entry name" value="NPL"/>
</dbReference>
<sequence length="303" mass="32825">MSTALTGIWALHLKPGKPSVILPVQDIRVSNAAVDATNMKARTTIKLIADIPAWDAASKTRGPPGRTVVFLGSFTPGQTEHFGLNVFLERGQSYTLEAVGFSDIFLSGNFVDTSHKTTDLKRKPDNEPDEAQKRRVKTGIRDNLTIKPHNGQEAMDPAPPTARIQPVAVPHGPAAEPRTAQPVVKNNEAVQPIATLRGAAAVAQPVTKTLVVKVEDSKADSRPARSGCMVEVYFLVKNTRGQIIKKHASKPPFRFRLDSTCEIRGLAEGILGMHVGGERCITVPATEDFELTFIEVILLSVTL</sequence>
<dbReference type="AlphaFoldDB" id="A0A9P6D4J6"/>
<dbReference type="InterPro" id="IPR046357">
    <property type="entry name" value="PPIase_dom_sf"/>
</dbReference>
<evidence type="ECO:0000256" key="5">
    <source>
        <dbReference type="SAM" id="MobiDB-lite"/>
    </source>
</evidence>
<dbReference type="EMBL" id="MU154632">
    <property type="protein sequence ID" value="KAF9490822.1"/>
    <property type="molecule type" value="Genomic_DNA"/>
</dbReference>
<comment type="caution">
    <text evidence="8">The sequence shown here is derived from an EMBL/GenBank/DDBJ whole genome shotgun (WGS) entry which is preliminary data.</text>
</comment>
<dbReference type="InterPro" id="IPR001179">
    <property type="entry name" value="PPIase_FKBP_dom"/>
</dbReference>
<keyword evidence="4" id="KW-0413">Isomerase</keyword>
<feature type="domain" description="Nucleoplasmin-like" evidence="7">
    <location>
        <begin position="8"/>
        <end position="111"/>
    </location>
</feature>
<evidence type="ECO:0000256" key="2">
    <source>
        <dbReference type="ARBA" id="ARBA00013194"/>
    </source>
</evidence>
<accession>A0A9P6D4J6</accession>
<proteinExistence type="predicted"/>
<keyword evidence="9" id="KW-1185">Reference proteome</keyword>
<evidence type="ECO:0000313" key="9">
    <source>
        <dbReference type="Proteomes" id="UP000807025"/>
    </source>
</evidence>
<organism evidence="8 9">
    <name type="scientific">Pleurotus eryngii</name>
    <name type="common">Boletus of the steppes</name>
    <dbReference type="NCBI Taxonomy" id="5323"/>
    <lineage>
        <taxon>Eukaryota</taxon>
        <taxon>Fungi</taxon>
        <taxon>Dikarya</taxon>
        <taxon>Basidiomycota</taxon>
        <taxon>Agaricomycotina</taxon>
        <taxon>Agaricomycetes</taxon>
        <taxon>Agaricomycetidae</taxon>
        <taxon>Agaricales</taxon>
        <taxon>Pleurotineae</taxon>
        <taxon>Pleurotaceae</taxon>
        <taxon>Pleurotus</taxon>
    </lineage>
</organism>
<reference evidence="8" key="1">
    <citation type="submission" date="2020-11" db="EMBL/GenBank/DDBJ databases">
        <authorList>
            <consortium name="DOE Joint Genome Institute"/>
            <person name="Ahrendt S."/>
            <person name="Riley R."/>
            <person name="Andreopoulos W."/>
            <person name="Labutti K."/>
            <person name="Pangilinan J."/>
            <person name="Ruiz-Duenas F.J."/>
            <person name="Barrasa J.M."/>
            <person name="Sanchez-Garcia M."/>
            <person name="Camarero S."/>
            <person name="Miyauchi S."/>
            <person name="Serrano A."/>
            <person name="Linde D."/>
            <person name="Babiker R."/>
            <person name="Drula E."/>
            <person name="Ayuso-Fernandez I."/>
            <person name="Pacheco R."/>
            <person name="Padilla G."/>
            <person name="Ferreira P."/>
            <person name="Barriuso J."/>
            <person name="Kellner H."/>
            <person name="Castanera R."/>
            <person name="Alfaro M."/>
            <person name="Ramirez L."/>
            <person name="Pisabarro A.G."/>
            <person name="Kuo A."/>
            <person name="Tritt A."/>
            <person name="Lipzen A."/>
            <person name="He G."/>
            <person name="Yan M."/>
            <person name="Ng V."/>
            <person name="Cullen D."/>
            <person name="Martin F."/>
            <person name="Rosso M.-N."/>
            <person name="Henrissat B."/>
            <person name="Hibbett D."/>
            <person name="Martinez A.T."/>
            <person name="Grigoriev I.V."/>
        </authorList>
    </citation>
    <scope>NUCLEOTIDE SEQUENCE</scope>
    <source>
        <strain evidence="8">ATCC 90797</strain>
    </source>
</reference>
<dbReference type="GO" id="GO:0003755">
    <property type="term" value="F:peptidyl-prolyl cis-trans isomerase activity"/>
    <property type="evidence" value="ECO:0007669"/>
    <property type="project" value="UniProtKB-KW"/>
</dbReference>
<comment type="catalytic activity">
    <reaction evidence="1">
        <text>[protein]-peptidylproline (omega=180) = [protein]-peptidylproline (omega=0)</text>
        <dbReference type="Rhea" id="RHEA:16237"/>
        <dbReference type="Rhea" id="RHEA-COMP:10747"/>
        <dbReference type="Rhea" id="RHEA-COMP:10748"/>
        <dbReference type="ChEBI" id="CHEBI:83833"/>
        <dbReference type="ChEBI" id="CHEBI:83834"/>
        <dbReference type="EC" id="5.2.1.8"/>
    </reaction>
</comment>
<evidence type="ECO:0000259" key="6">
    <source>
        <dbReference type="Pfam" id="PF00254"/>
    </source>
</evidence>
<evidence type="ECO:0000256" key="1">
    <source>
        <dbReference type="ARBA" id="ARBA00000971"/>
    </source>
</evidence>
<feature type="compositionally biased region" description="Basic and acidic residues" evidence="5">
    <location>
        <begin position="115"/>
        <end position="133"/>
    </location>
</feature>
<dbReference type="PANTHER" id="PTHR43811">
    <property type="entry name" value="FKBP-TYPE PEPTIDYL-PROLYL CIS-TRANS ISOMERASE FKPA"/>
    <property type="match status" value="1"/>
</dbReference>
<dbReference type="Gene3D" id="2.60.120.340">
    <property type="entry name" value="Nucleoplasmin core domain"/>
    <property type="match status" value="1"/>
</dbReference>